<dbReference type="InterPro" id="IPR050528">
    <property type="entry name" value="L-type_Lectin-RKs"/>
</dbReference>
<feature type="domain" description="Protein kinase" evidence="4">
    <location>
        <begin position="112"/>
        <end position="374"/>
    </location>
</feature>
<reference evidence="5" key="1">
    <citation type="journal article" date="2009" name="Rice">
        <title>De Novo Next Generation Sequencing of Plant Genomes.</title>
        <authorList>
            <person name="Rounsley S."/>
            <person name="Marri P.R."/>
            <person name="Yu Y."/>
            <person name="He R."/>
            <person name="Sisneros N."/>
            <person name="Goicoechea J.L."/>
            <person name="Lee S.J."/>
            <person name="Angelova A."/>
            <person name="Kudrna D."/>
            <person name="Luo M."/>
            <person name="Affourtit J."/>
            <person name="Desany B."/>
            <person name="Knight J."/>
            <person name="Niazi F."/>
            <person name="Egholm M."/>
            <person name="Wing R.A."/>
        </authorList>
    </citation>
    <scope>NUCLEOTIDE SEQUENCE [LARGE SCALE GENOMIC DNA]</scope>
    <source>
        <strain evidence="5">cv. IRGC 105608</strain>
    </source>
</reference>
<evidence type="ECO:0000313" key="6">
    <source>
        <dbReference type="Proteomes" id="UP000026960"/>
    </source>
</evidence>
<dbReference type="STRING" id="65489.A0A0D3H5K9"/>
<dbReference type="AlphaFoldDB" id="A0A0D3H5K9"/>
<dbReference type="Pfam" id="PF00069">
    <property type="entry name" value="Pkinase"/>
    <property type="match status" value="1"/>
</dbReference>
<dbReference type="EnsemblPlants" id="OBART09G06500.1">
    <property type="protein sequence ID" value="OBART09G06500.1"/>
    <property type="gene ID" value="OBART09G06500"/>
</dbReference>
<dbReference type="PROSITE" id="PS50011">
    <property type="entry name" value="PROTEIN_KINASE_DOM"/>
    <property type="match status" value="1"/>
</dbReference>
<organism evidence="5">
    <name type="scientific">Oryza barthii</name>
    <dbReference type="NCBI Taxonomy" id="65489"/>
    <lineage>
        <taxon>Eukaryota</taxon>
        <taxon>Viridiplantae</taxon>
        <taxon>Streptophyta</taxon>
        <taxon>Embryophyta</taxon>
        <taxon>Tracheophyta</taxon>
        <taxon>Spermatophyta</taxon>
        <taxon>Magnoliopsida</taxon>
        <taxon>Liliopsida</taxon>
        <taxon>Poales</taxon>
        <taxon>Poaceae</taxon>
        <taxon>BOP clade</taxon>
        <taxon>Oryzoideae</taxon>
        <taxon>Oryzeae</taxon>
        <taxon>Oryzinae</taxon>
        <taxon>Oryza</taxon>
    </lineage>
</organism>
<proteinExistence type="predicted"/>
<dbReference type="Gramene" id="OBART09G06500.1">
    <property type="protein sequence ID" value="OBART09G06500.1"/>
    <property type="gene ID" value="OBART09G06500"/>
</dbReference>
<dbReference type="InterPro" id="IPR000719">
    <property type="entry name" value="Prot_kinase_dom"/>
</dbReference>
<reference evidence="5" key="2">
    <citation type="submission" date="2015-03" db="UniProtKB">
        <authorList>
            <consortium name="EnsemblPlants"/>
        </authorList>
    </citation>
    <scope>IDENTIFICATION</scope>
</reference>
<dbReference type="HOGENOM" id="CLU_740506_0_0_1"/>
<dbReference type="Proteomes" id="UP000026960">
    <property type="component" value="Chromosome 9"/>
</dbReference>
<evidence type="ECO:0000256" key="3">
    <source>
        <dbReference type="SAM" id="MobiDB-lite"/>
    </source>
</evidence>
<evidence type="ECO:0000256" key="1">
    <source>
        <dbReference type="ARBA" id="ARBA00022741"/>
    </source>
</evidence>
<name>A0A0D3H5K9_9ORYZ</name>
<dbReference type="GO" id="GO:0004672">
    <property type="term" value="F:protein kinase activity"/>
    <property type="evidence" value="ECO:0007669"/>
    <property type="project" value="InterPro"/>
</dbReference>
<dbReference type="SUPFAM" id="SSF56112">
    <property type="entry name" value="Protein kinase-like (PK-like)"/>
    <property type="match status" value="1"/>
</dbReference>
<protein>
    <recommendedName>
        <fullName evidence="4">Protein kinase domain-containing protein</fullName>
    </recommendedName>
</protein>
<feature type="region of interest" description="Disordered" evidence="3">
    <location>
        <begin position="1"/>
        <end position="21"/>
    </location>
</feature>
<evidence type="ECO:0000256" key="2">
    <source>
        <dbReference type="ARBA" id="ARBA00022840"/>
    </source>
</evidence>
<evidence type="ECO:0000313" key="5">
    <source>
        <dbReference type="EnsemblPlants" id="OBART09G06500.1"/>
    </source>
</evidence>
<dbReference type="eggNOG" id="ENOG502QTX3">
    <property type="taxonomic scope" value="Eukaryota"/>
</dbReference>
<dbReference type="Gene3D" id="1.10.510.10">
    <property type="entry name" value="Transferase(Phosphotransferase) domain 1"/>
    <property type="match status" value="1"/>
</dbReference>
<keyword evidence="2" id="KW-0067">ATP-binding</keyword>
<dbReference type="PANTHER" id="PTHR27007">
    <property type="match status" value="1"/>
</dbReference>
<keyword evidence="6" id="KW-1185">Reference proteome</keyword>
<evidence type="ECO:0000259" key="4">
    <source>
        <dbReference type="PROSITE" id="PS50011"/>
    </source>
</evidence>
<dbReference type="Gene3D" id="3.30.200.20">
    <property type="entry name" value="Phosphorylase Kinase, domain 1"/>
    <property type="match status" value="1"/>
</dbReference>
<dbReference type="InterPro" id="IPR011009">
    <property type="entry name" value="Kinase-like_dom_sf"/>
</dbReference>
<accession>A0A0D3H5K9</accession>
<dbReference type="GO" id="GO:0005524">
    <property type="term" value="F:ATP binding"/>
    <property type="evidence" value="ECO:0007669"/>
    <property type="project" value="UniProtKB-KW"/>
</dbReference>
<sequence length="374" mass="42142">MSYAPSQGSKEVDEDVTSDAALIPSVDESALTRSSNTRYKKKVQLGRLAKSSITMKTRDEKQLMDFDMNRHGIQGEIRGGVEYKVNGTVEESQAAGPRRFRYSDLSKATRGFSNSEKLGADSNGSVYRGFLRDQGLHVAIRRVSNTSRYEMKSIGEVTAIHRLRHPKLVRLLGWCHEEKELLLVYEFMVNRSLHDHLHKVQNTTLPWPISAKLGDFCLTRLIEHCRSPSESRMCGGTSATGYAYMHRLITGQVMPWSDVYSFGVILLEVASGRRSFRPYGEESLAGWVWQMYRRNDLLDAADRRLGGDFDAREMECMLLVGLWCAHPDYSLRPSIGQAMSVLLADDPLPKPLPPLLPCDLLDNNRPIVSSTKTN</sequence>
<dbReference type="PaxDb" id="65489-OBART09G06500.1"/>
<keyword evidence="1" id="KW-0547">Nucleotide-binding</keyword>